<accession>A0A543CX24</accession>
<feature type="domain" description="Thiopeptide-type bacteriocin biosynthesis" evidence="2">
    <location>
        <begin position="770"/>
        <end position="1025"/>
    </location>
</feature>
<dbReference type="OrthoDB" id="1273722at2"/>
<proteinExistence type="predicted"/>
<sequence length="1039" mass="112699">MAKKARPLYRCADAALVRAAHAELTLPICPDLTGGAPADVERWRRWLRAVWALDVAADPLAHASPALARGVATVCAAQDPDVGQTRRMVLSTLRYLLRLQHRATPFGLFAGVAPARFGGELAVRWGADHRALVRADASWLAKVITRLESSPPLLARLPLITSNLVFPRGNRLVVPYPPRTHGGNGAGAVEVSLRNTPAVQFAVDAARSPIRYTELAEKLAAEFPTTPRATVTRLVTSLVNQRVLISSLHAPSTIVDAFGHLLAELENARAGVIPQVAELVHQLQRIGADLTRHNRAVTATAGRALRVSVAEEMGALNATTRQPLAVDLLVDCSLVLPQQVARETEAAATALARLSPQPFGTAAWRSFHQRFFERYGIGSLVPLRDVTDPDVGLGFPTGYLDAEPEPPAPVSSRDRRLLALAQAAALDGRQEIVLDEQLVERLATGDQTRTQMPPHLELRFRVHASSSATLEGGEFRLEVLGASRGIGTTTGRFLGLLEPPDREHAATVLAQLPASDPDTVAAQLSYAPLAPKDAHVTRAPELLPAVISLGEHHAPSANLIPLDDLVVGCDRRRLYLASLSLGRRLEPTTLHALDLRVHTLPLARFIAEVGRSQTAVVTAFDWGAAAGLPFLPRVRFGRTVLSPACWRLEGGDLPRRGAPWREWEEALTAWCAQRRMPTAVLLTEGDQLLKLDLAQSAHRVLLRARVDSVGHAVLTEAPERDAHGWFDGHAHEIVVPMMAASPARWPSVPPITASRVISRNHGDLPAASRWLLAKLYGHHERQPEILADHLPELLGEWDSPPTWWYMRYRDPESHLRLRIALPDAAGFGPAAQRVGAWAARLRGRGLLRDVQFATSYPEAGRWGTGAVMVAAEEVFAADSRALAVQFAQPSRPRPQALAAANFVAIATAFTGSTETGMAWLITHAKTASSAAASSTALDRLVRAEAVRLADPTDDWAALRAEPGGQAISESWKQRSHAVSRYRARLTEAEGLDLDVVLDSLLHAHHIRAAGIDKDDERVCVRLARAAALAWRARTVGSKR</sequence>
<keyword evidence="4" id="KW-1185">Reference proteome</keyword>
<reference evidence="3 4" key="1">
    <citation type="submission" date="2019-06" db="EMBL/GenBank/DDBJ databases">
        <title>Sequencing the genomes of 1000 actinobacteria strains.</title>
        <authorList>
            <person name="Klenk H.-P."/>
        </authorList>
    </citation>
    <scope>NUCLEOTIDE SEQUENCE [LARGE SCALE GENOMIC DNA]</scope>
    <source>
        <strain evidence="3 4">DSM 45301</strain>
    </source>
</reference>
<dbReference type="EMBL" id="VFPA01000009">
    <property type="protein sequence ID" value="TQM01611.1"/>
    <property type="molecule type" value="Genomic_DNA"/>
</dbReference>
<gene>
    <name evidence="3" type="ORF">FB558_8502</name>
</gene>
<evidence type="ECO:0000313" key="3">
    <source>
        <dbReference type="EMBL" id="TQM01611.1"/>
    </source>
</evidence>
<organism evidence="3 4">
    <name type="scientific">Pseudonocardia kunmingensis</name>
    <dbReference type="NCBI Taxonomy" id="630975"/>
    <lineage>
        <taxon>Bacteria</taxon>
        <taxon>Bacillati</taxon>
        <taxon>Actinomycetota</taxon>
        <taxon>Actinomycetes</taxon>
        <taxon>Pseudonocardiales</taxon>
        <taxon>Pseudonocardiaceae</taxon>
        <taxon>Pseudonocardia</taxon>
    </lineage>
</organism>
<dbReference type="InterPro" id="IPR006827">
    <property type="entry name" value="Lant_deHydtase_N"/>
</dbReference>
<feature type="domain" description="Lantibiotic dehydratase N-terminal" evidence="1">
    <location>
        <begin position="56"/>
        <end position="702"/>
    </location>
</feature>
<protein>
    <submittedName>
        <fullName evidence="3">Thiopeptide-type bacteriocin biosynthesis protein</fullName>
    </submittedName>
</protein>
<evidence type="ECO:0000259" key="1">
    <source>
        <dbReference type="Pfam" id="PF04738"/>
    </source>
</evidence>
<dbReference type="Proteomes" id="UP000315677">
    <property type="component" value="Unassembled WGS sequence"/>
</dbReference>
<dbReference type="AlphaFoldDB" id="A0A543CX24"/>
<evidence type="ECO:0000259" key="2">
    <source>
        <dbReference type="Pfam" id="PF14028"/>
    </source>
</evidence>
<dbReference type="Pfam" id="PF04738">
    <property type="entry name" value="Lant_dehydr_N"/>
    <property type="match status" value="1"/>
</dbReference>
<evidence type="ECO:0000313" key="4">
    <source>
        <dbReference type="Proteomes" id="UP000315677"/>
    </source>
</evidence>
<comment type="caution">
    <text evidence="3">The sequence shown here is derived from an EMBL/GenBank/DDBJ whole genome shotgun (WGS) entry which is preliminary data.</text>
</comment>
<dbReference type="InterPro" id="IPR023809">
    <property type="entry name" value="Thiopep_bacteriocin_synth_dom"/>
</dbReference>
<dbReference type="NCBIfam" id="TIGR03891">
    <property type="entry name" value="thiopep_ocin"/>
    <property type="match status" value="1"/>
</dbReference>
<name>A0A543CX24_9PSEU</name>
<dbReference type="Pfam" id="PF14028">
    <property type="entry name" value="Lant_dehydr_C"/>
    <property type="match status" value="1"/>
</dbReference>